<feature type="region of interest" description="Disordered" evidence="1">
    <location>
        <begin position="29"/>
        <end position="67"/>
    </location>
</feature>
<reference evidence="2" key="1">
    <citation type="submission" date="2018-05" db="EMBL/GenBank/DDBJ databases">
        <authorList>
            <person name="Lanie J.A."/>
            <person name="Ng W.-L."/>
            <person name="Kazmierczak K.M."/>
            <person name="Andrzejewski T.M."/>
            <person name="Davidsen T.M."/>
            <person name="Wayne K.J."/>
            <person name="Tettelin H."/>
            <person name="Glass J.I."/>
            <person name="Rusch D."/>
            <person name="Podicherti R."/>
            <person name="Tsui H.-C.T."/>
            <person name="Winkler M.E."/>
        </authorList>
    </citation>
    <scope>NUCLEOTIDE SEQUENCE</scope>
</reference>
<gene>
    <name evidence="2" type="ORF">METZ01_LOCUS20119</name>
</gene>
<name>A0A381PJS4_9ZZZZ</name>
<dbReference type="EMBL" id="UINC01001007">
    <property type="protein sequence ID" value="SUZ67265.1"/>
    <property type="molecule type" value="Genomic_DNA"/>
</dbReference>
<organism evidence="2">
    <name type="scientific">marine metagenome</name>
    <dbReference type="NCBI Taxonomy" id="408172"/>
    <lineage>
        <taxon>unclassified sequences</taxon>
        <taxon>metagenomes</taxon>
        <taxon>ecological metagenomes</taxon>
    </lineage>
</organism>
<proteinExistence type="predicted"/>
<feature type="compositionally biased region" description="Basic and acidic residues" evidence="1">
    <location>
        <begin position="50"/>
        <end position="67"/>
    </location>
</feature>
<evidence type="ECO:0000313" key="2">
    <source>
        <dbReference type="EMBL" id="SUZ67265.1"/>
    </source>
</evidence>
<sequence length="67" mass="7545">MKINLTMILFFGAALTLLTACNWNRTEEAQQQNYASGPDAPSTLSGTLKRNQDYYKNSDGDLLNKMR</sequence>
<dbReference type="AlphaFoldDB" id="A0A381PJS4"/>
<evidence type="ECO:0000256" key="1">
    <source>
        <dbReference type="SAM" id="MobiDB-lite"/>
    </source>
</evidence>
<accession>A0A381PJS4</accession>
<protein>
    <recommendedName>
        <fullName evidence="3">Lipoprotein</fullName>
    </recommendedName>
</protein>
<evidence type="ECO:0008006" key="3">
    <source>
        <dbReference type="Google" id="ProtNLM"/>
    </source>
</evidence>
<dbReference type="PROSITE" id="PS51257">
    <property type="entry name" value="PROKAR_LIPOPROTEIN"/>
    <property type="match status" value="1"/>
</dbReference>